<evidence type="ECO:0000256" key="3">
    <source>
        <dbReference type="ARBA" id="ARBA00022729"/>
    </source>
</evidence>
<evidence type="ECO:0000256" key="2">
    <source>
        <dbReference type="ARBA" id="ARBA00006275"/>
    </source>
</evidence>
<dbReference type="Proteomes" id="UP000621516">
    <property type="component" value="Unassembled WGS sequence"/>
</dbReference>
<dbReference type="EMBL" id="JACVXD010000008">
    <property type="protein sequence ID" value="MBD0824941.1"/>
    <property type="molecule type" value="Genomic_DNA"/>
</dbReference>
<protein>
    <submittedName>
        <fullName evidence="9">RagB/SusD family nutrient uptake outer membrane protein</fullName>
    </submittedName>
</protein>
<evidence type="ECO:0000313" key="9">
    <source>
        <dbReference type="EMBL" id="MBD0824941.1"/>
    </source>
</evidence>
<proteinExistence type="inferred from homology"/>
<feature type="signal peptide" evidence="6">
    <location>
        <begin position="1"/>
        <end position="19"/>
    </location>
</feature>
<dbReference type="PROSITE" id="PS51257">
    <property type="entry name" value="PROKAR_LIPOPROTEIN"/>
    <property type="match status" value="1"/>
</dbReference>
<keyword evidence="10" id="KW-1185">Reference proteome</keyword>
<reference evidence="9 10" key="1">
    <citation type="journal article" date="2018" name="J. Microbiol.">
        <title>Aestuariibaculum marinum sp. nov., a marine bacterium isolated from seawater in South Korea.</title>
        <authorList>
            <person name="Choi J."/>
            <person name="Lee D."/>
            <person name="Jang J.H."/>
            <person name="Cha S."/>
            <person name="Seo T."/>
        </authorList>
    </citation>
    <scope>NUCLEOTIDE SEQUENCE [LARGE SCALE GENOMIC DNA]</scope>
    <source>
        <strain evidence="9 10">IP7</strain>
    </source>
</reference>
<comment type="similarity">
    <text evidence="2">Belongs to the SusD family.</text>
</comment>
<sequence length="469" mass="53167">MKKRYIYLLLTFLTLSACQSPDNFLDVEPTGLIIPSTLEDLDKLLQNYAILRGVGTNTRYMDPDVYHNDASFASISSTTKDVNGYAWKHDIFPPGVNDTDYNDFYFYIHTMNYILENVNGVDPGNFNPTNRDILKAEALAQRAFEYFLVVNEYAHHYDPANPDLSGVAMPLNIDLQAQLGRSTLGEVYEQMLRDLNEALSLLGNNYQAINSYANFRPGRASIYALIAEINLFMGDFDEAVENSNRALNLYDFLYDYNTIDFANPSNPWSGYNNGSLWEFGTLNRENMWNRYNYWSFNSPFHLYAPELEALYDKDNDRRWYLFATQTSSAGVDVSPNYIYMHANSERCNGLTVPRLMLTNAEAKVRTGDGAGAIAVLNTLLANRMSTFTALTHTNDATTLQIVKNERRKELAGTSINLFDQKRYHVYGDAVPTYTRINPETGETIELKPGDDGYVVKIAPAVTDQNPNLN</sequence>
<dbReference type="SUPFAM" id="SSF48452">
    <property type="entry name" value="TPR-like"/>
    <property type="match status" value="1"/>
</dbReference>
<dbReference type="Pfam" id="PF14322">
    <property type="entry name" value="SusD-like_3"/>
    <property type="match status" value="1"/>
</dbReference>
<evidence type="ECO:0000256" key="6">
    <source>
        <dbReference type="SAM" id="SignalP"/>
    </source>
</evidence>
<accession>A0A8J6PZJ8</accession>
<dbReference type="RefSeq" id="WP_188224235.1">
    <property type="nucleotide sequence ID" value="NZ_JACVXD010000008.1"/>
</dbReference>
<keyword evidence="3 6" id="KW-0732">Signal</keyword>
<comment type="caution">
    <text evidence="9">The sequence shown here is derived from an EMBL/GenBank/DDBJ whole genome shotgun (WGS) entry which is preliminary data.</text>
</comment>
<evidence type="ECO:0000259" key="8">
    <source>
        <dbReference type="Pfam" id="PF14322"/>
    </source>
</evidence>
<evidence type="ECO:0000256" key="4">
    <source>
        <dbReference type="ARBA" id="ARBA00023136"/>
    </source>
</evidence>
<gene>
    <name evidence="9" type="ORF">ICJ85_13025</name>
</gene>
<evidence type="ECO:0000256" key="5">
    <source>
        <dbReference type="ARBA" id="ARBA00023237"/>
    </source>
</evidence>
<feature type="domain" description="RagB/SusD" evidence="7">
    <location>
        <begin position="356"/>
        <end position="426"/>
    </location>
</feature>
<keyword evidence="4" id="KW-0472">Membrane</keyword>
<evidence type="ECO:0000256" key="1">
    <source>
        <dbReference type="ARBA" id="ARBA00004442"/>
    </source>
</evidence>
<dbReference type="Pfam" id="PF07980">
    <property type="entry name" value="SusD_RagB"/>
    <property type="match status" value="1"/>
</dbReference>
<dbReference type="InterPro" id="IPR033985">
    <property type="entry name" value="SusD-like_N"/>
</dbReference>
<evidence type="ECO:0000259" key="7">
    <source>
        <dbReference type="Pfam" id="PF07980"/>
    </source>
</evidence>
<keyword evidence="5" id="KW-0998">Cell outer membrane</keyword>
<dbReference type="InterPro" id="IPR011990">
    <property type="entry name" value="TPR-like_helical_dom_sf"/>
</dbReference>
<name>A0A8J6PZJ8_9FLAO</name>
<feature type="domain" description="SusD-like N-terminal" evidence="8">
    <location>
        <begin position="24"/>
        <end position="231"/>
    </location>
</feature>
<comment type="subcellular location">
    <subcellularLocation>
        <location evidence="1">Cell outer membrane</location>
    </subcellularLocation>
</comment>
<dbReference type="AlphaFoldDB" id="A0A8J6PZJ8"/>
<organism evidence="9 10">
    <name type="scientific">Aestuariibaculum marinum</name>
    <dbReference type="NCBI Taxonomy" id="2683592"/>
    <lineage>
        <taxon>Bacteria</taxon>
        <taxon>Pseudomonadati</taxon>
        <taxon>Bacteroidota</taxon>
        <taxon>Flavobacteriia</taxon>
        <taxon>Flavobacteriales</taxon>
        <taxon>Flavobacteriaceae</taxon>
    </lineage>
</organism>
<evidence type="ECO:0000313" key="10">
    <source>
        <dbReference type="Proteomes" id="UP000621516"/>
    </source>
</evidence>
<dbReference type="InterPro" id="IPR012944">
    <property type="entry name" value="SusD_RagB_dom"/>
</dbReference>
<dbReference type="Gene3D" id="1.25.40.390">
    <property type="match status" value="1"/>
</dbReference>
<feature type="chain" id="PRO_5035183465" evidence="6">
    <location>
        <begin position="20"/>
        <end position="469"/>
    </location>
</feature>